<organism evidence="1 2">
    <name type="scientific">Deinococcus oregonensis</name>
    <dbReference type="NCBI Taxonomy" id="1805970"/>
    <lineage>
        <taxon>Bacteria</taxon>
        <taxon>Thermotogati</taxon>
        <taxon>Deinococcota</taxon>
        <taxon>Deinococci</taxon>
        <taxon>Deinococcales</taxon>
        <taxon>Deinococcaceae</taxon>
        <taxon>Deinococcus</taxon>
    </lineage>
</organism>
<proteinExistence type="predicted"/>
<dbReference type="RefSeq" id="WP_380013424.1">
    <property type="nucleotide sequence ID" value="NZ_JBHLYR010000057.1"/>
</dbReference>
<protein>
    <recommendedName>
        <fullName evidence="3">Anti-sigma factor</fullName>
    </recommendedName>
</protein>
<evidence type="ECO:0000313" key="2">
    <source>
        <dbReference type="Proteomes" id="UP001589733"/>
    </source>
</evidence>
<evidence type="ECO:0008006" key="3">
    <source>
        <dbReference type="Google" id="ProtNLM"/>
    </source>
</evidence>
<sequence length="118" mass="12239">MSQLEPSNSGLEFEPGDAELDALFAQAREPNEADGGAAERFLAGHRARLAKVQVEAQVVTVPAARPLRVLHAKPAKWLAAALASAAVIAGVGVLRPTPADLPASAAYAVYQDALGEGW</sequence>
<gene>
    <name evidence="1" type="ORF">ACFFLM_17860</name>
</gene>
<dbReference type="Proteomes" id="UP001589733">
    <property type="component" value="Unassembled WGS sequence"/>
</dbReference>
<accession>A0ABV6B245</accession>
<reference evidence="1 2" key="1">
    <citation type="submission" date="2024-09" db="EMBL/GenBank/DDBJ databases">
        <authorList>
            <person name="Sun Q."/>
            <person name="Mori K."/>
        </authorList>
    </citation>
    <scope>NUCLEOTIDE SEQUENCE [LARGE SCALE GENOMIC DNA]</scope>
    <source>
        <strain evidence="1 2">JCM 13503</strain>
    </source>
</reference>
<keyword evidence="2" id="KW-1185">Reference proteome</keyword>
<comment type="caution">
    <text evidence="1">The sequence shown here is derived from an EMBL/GenBank/DDBJ whole genome shotgun (WGS) entry which is preliminary data.</text>
</comment>
<evidence type="ECO:0000313" key="1">
    <source>
        <dbReference type="EMBL" id="MFB9993827.1"/>
    </source>
</evidence>
<name>A0ABV6B245_9DEIO</name>
<dbReference type="EMBL" id="JBHLYR010000057">
    <property type="protein sequence ID" value="MFB9993827.1"/>
    <property type="molecule type" value="Genomic_DNA"/>
</dbReference>